<keyword evidence="2" id="KW-1185">Reference proteome</keyword>
<name>A0A1R3GW01_9ROSI</name>
<comment type="caution">
    <text evidence="1">The sequence shown here is derived from an EMBL/GenBank/DDBJ whole genome shotgun (WGS) entry which is preliminary data.</text>
</comment>
<dbReference type="Proteomes" id="UP000187203">
    <property type="component" value="Unassembled WGS sequence"/>
</dbReference>
<reference evidence="2" key="1">
    <citation type="submission" date="2013-09" db="EMBL/GenBank/DDBJ databases">
        <title>Corchorus olitorius genome sequencing.</title>
        <authorList>
            <person name="Alam M."/>
            <person name="Haque M.S."/>
            <person name="Islam M.S."/>
            <person name="Emdad E.M."/>
            <person name="Islam M.M."/>
            <person name="Ahmed B."/>
            <person name="Halim A."/>
            <person name="Hossen Q.M.M."/>
            <person name="Hossain M.Z."/>
            <person name="Ahmed R."/>
            <person name="Khan M.M."/>
            <person name="Islam R."/>
            <person name="Rashid M.M."/>
            <person name="Khan S.A."/>
            <person name="Rahman M.S."/>
            <person name="Alam M."/>
            <person name="Yahiya A.S."/>
            <person name="Khan M.S."/>
            <person name="Azam M.S."/>
            <person name="Haque T."/>
            <person name="Lashkar M.Z.H."/>
            <person name="Akhand A.I."/>
            <person name="Morshed G."/>
            <person name="Roy S."/>
            <person name="Uddin K.S."/>
            <person name="Rabeya T."/>
            <person name="Hossain A.S."/>
            <person name="Chowdhury A."/>
            <person name="Snigdha A.R."/>
            <person name="Mortoza M.S."/>
            <person name="Matin S.A."/>
            <person name="Hoque S.M.E."/>
            <person name="Islam M.K."/>
            <person name="Roy D.K."/>
            <person name="Haider R."/>
            <person name="Moosa M.M."/>
            <person name="Elias S.M."/>
            <person name="Hasan A.M."/>
            <person name="Jahan S."/>
            <person name="Shafiuddin M."/>
            <person name="Mahmood N."/>
            <person name="Shommy N.S."/>
        </authorList>
    </citation>
    <scope>NUCLEOTIDE SEQUENCE [LARGE SCALE GENOMIC DNA]</scope>
    <source>
        <strain evidence="2">cv. O-4</strain>
    </source>
</reference>
<protein>
    <submittedName>
        <fullName evidence="1">Uncharacterized protein</fullName>
    </submittedName>
</protein>
<evidence type="ECO:0000313" key="1">
    <source>
        <dbReference type="EMBL" id="OMO62305.1"/>
    </source>
</evidence>
<organism evidence="1 2">
    <name type="scientific">Corchorus olitorius</name>
    <dbReference type="NCBI Taxonomy" id="93759"/>
    <lineage>
        <taxon>Eukaryota</taxon>
        <taxon>Viridiplantae</taxon>
        <taxon>Streptophyta</taxon>
        <taxon>Embryophyta</taxon>
        <taxon>Tracheophyta</taxon>
        <taxon>Spermatophyta</taxon>
        <taxon>Magnoliopsida</taxon>
        <taxon>eudicotyledons</taxon>
        <taxon>Gunneridae</taxon>
        <taxon>Pentapetalae</taxon>
        <taxon>rosids</taxon>
        <taxon>malvids</taxon>
        <taxon>Malvales</taxon>
        <taxon>Malvaceae</taxon>
        <taxon>Grewioideae</taxon>
        <taxon>Apeibeae</taxon>
        <taxon>Corchorus</taxon>
    </lineage>
</organism>
<accession>A0A1R3GW01</accession>
<dbReference type="EMBL" id="AWUE01021415">
    <property type="protein sequence ID" value="OMO62305.1"/>
    <property type="molecule type" value="Genomic_DNA"/>
</dbReference>
<dbReference type="AlphaFoldDB" id="A0A1R3GW01"/>
<sequence length="39" mass="4534">MENTRIEDSHVAVKITISPQPRDHVIAEELFTPTYYQTC</sequence>
<gene>
    <name evidence="1" type="ORF">COLO4_33130</name>
</gene>
<evidence type="ECO:0000313" key="2">
    <source>
        <dbReference type="Proteomes" id="UP000187203"/>
    </source>
</evidence>
<proteinExistence type="predicted"/>